<gene>
    <name evidence="2" type="ORF">FWK35_00025349</name>
</gene>
<evidence type="ECO:0000256" key="1">
    <source>
        <dbReference type="SAM" id="Phobius"/>
    </source>
</evidence>
<comment type="caution">
    <text evidence="2">The sequence shown here is derived from an EMBL/GenBank/DDBJ whole genome shotgun (WGS) entry which is preliminary data.</text>
</comment>
<evidence type="ECO:0000313" key="3">
    <source>
        <dbReference type="Proteomes" id="UP000478052"/>
    </source>
</evidence>
<evidence type="ECO:0000313" key="2">
    <source>
        <dbReference type="EMBL" id="KAF0705596.1"/>
    </source>
</evidence>
<keyword evidence="1" id="KW-0812">Transmembrane</keyword>
<keyword evidence="1" id="KW-0472">Membrane</keyword>
<dbReference type="Proteomes" id="UP000478052">
    <property type="component" value="Unassembled WGS sequence"/>
</dbReference>
<organism evidence="2 3">
    <name type="scientific">Aphis craccivora</name>
    <name type="common">Cowpea aphid</name>
    <dbReference type="NCBI Taxonomy" id="307492"/>
    <lineage>
        <taxon>Eukaryota</taxon>
        <taxon>Metazoa</taxon>
        <taxon>Ecdysozoa</taxon>
        <taxon>Arthropoda</taxon>
        <taxon>Hexapoda</taxon>
        <taxon>Insecta</taxon>
        <taxon>Pterygota</taxon>
        <taxon>Neoptera</taxon>
        <taxon>Paraneoptera</taxon>
        <taxon>Hemiptera</taxon>
        <taxon>Sternorrhyncha</taxon>
        <taxon>Aphidomorpha</taxon>
        <taxon>Aphidoidea</taxon>
        <taxon>Aphididae</taxon>
        <taxon>Aphidini</taxon>
        <taxon>Aphis</taxon>
        <taxon>Aphis</taxon>
    </lineage>
</organism>
<feature type="non-terminal residue" evidence="2">
    <location>
        <position position="207"/>
    </location>
</feature>
<feature type="transmembrane region" description="Helical" evidence="1">
    <location>
        <begin position="30"/>
        <end position="54"/>
    </location>
</feature>
<dbReference type="EMBL" id="VUJU01013197">
    <property type="protein sequence ID" value="KAF0705596.1"/>
    <property type="molecule type" value="Genomic_DNA"/>
</dbReference>
<keyword evidence="1" id="KW-1133">Transmembrane helix</keyword>
<reference evidence="2 3" key="1">
    <citation type="submission" date="2019-08" db="EMBL/GenBank/DDBJ databases">
        <title>Whole genome of Aphis craccivora.</title>
        <authorList>
            <person name="Voronova N.V."/>
            <person name="Shulinski R.S."/>
            <person name="Bandarenka Y.V."/>
            <person name="Zhorov D.G."/>
            <person name="Warner D."/>
        </authorList>
    </citation>
    <scope>NUCLEOTIDE SEQUENCE [LARGE SCALE GENOMIC DNA]</scope>
    <source>
        <strain evidence="2">180601</strain>
        <tissue evidence="2">Whole Body</tissue>
    </source>
</reference>
<accession>A0A6G0VT97</accession>
<sequence>MATLLLSRISSVNNPGPVLRSYATDYNLLVFLYFLLLLCVIIKTVCMGSIGNIISLNLKKNKEFCVGKNSYLKSTKDPTSVVPEYLYKSGTQLGCSLDIIRMLTLPGDLMSIADINFYLIYFDKKKNKNKRVIGTHKTVQTVVARGLDVTIVSDMGSSKFGLWRTLNISINNVSFKHQITNFNKGFVLSNGKYIGKKFSANYHNDTR</sequence>
<protein>
    <submittedName>
        <fullName evidence="2">General transcription factor II-I repeat domain-containing protein 2-like</fullName>
    </submittedName>
</protein>
<keyword evidence="3" id="KW-1185">Reference proteome</keyword>
<name>A0A6G0VT97_APHCR</name>
<dbReference type="AlphaFoldDB" id="A0A6G0VT97"/>
<proteinExistence type="predicted"/>